<dbReference type="EMBL" id="ML996687">
    <property type="protein sequence ID" value="KAF2405367.1"/>
    <property type="molecule type" value="Genomic_DNA"/>
</dbReference>
<evidence type="ECO:0000259" key="2">
    <source>
        <dbReference type="PROSITE" id="PS50004"/>
    </source>
</evidence>
<name>A0A6G1IBF3_9PEZI</name>
<dbReference type="SUPFAM" id="SSF49562">
    <property type="entry name" value="C2 domain (Calcium/lipid-binding domain, CaLB)"/>
    <property type="match status" value="1"/>
</dbReference>
<dbReference type="AlphaFoldDB" id="A0A6G1IBF3"/>
<dbReference type="Gene3D" id="2.60.40.150">
    <property type="entry name" value="C2 domain"/>
    <property type="match status" value="1"/>
</dbReference>
<dbReference type="GO" id="GO:0010628">
    <property type="term" value="P:positive regulation of gene expression"/>
    <property type="evidence" value="ECO:0007669"/>
    <property type="project" value="TreeGrafter"/>
</dbReference>
<reference evidence="3" key="1">
    <citation type="journal article" date="2020" name="Stud. Mycol.">
        <title>101 Dothideomycetes genomes: a test case for predicting lifestyles and emergence of pathogens.</title>
        <authorList>
            <person name="Haridas S."/>
            <person name="Albert R."/>
            <person name="Binder M."/>
            <person name="Bloem J."/>
            <person name="Labutti K."/>
            <person name="Salamov A."/>
            <person name="Andreopoulos B."/>
            <person name="Baker S."/>
            <person name="Barry K."/>
            <person name="Bills G."/>
            <person name="Bluhm B."/>
            <person name="Cannon C."/>
            <person name="Castanera R."/>
            <person name="Culley D."/>
            <person name="Daum C."/>
            <person name="Ezra D."/>
            <person name="Gonzalez J."/>
            <person name="Henrissat B."/>
            <person name="Kuo A."/>
            <person name="Liang C."/>
            <person name="Lipzen A."/>
            <person name="Lutzoni F."/>
            <person name="Magnuson J."/>
            <person name="Mondo S."/>
            <person name="Nolan M."/>
            <person name="Ohm R."/>
            <person name="Pangilinan J."/>
            <person name="Park H.-J."/>
            <person name="Ramirez L."/>
            <person name="Alfaro M."/>
            <person name="Sun H."/>
            <person name="Tritt A."/>
            <person name="Yoshinaga Y."/>
            <person name="Zwiers L.-H."/>
            <person name="Turgeon B."/>
            <person name="Goodwin S."/>
            <person name="Spatafora J."/>
            <person name="Crous P."/>
            <person name="Grigoriev I."/>
        </authorList>
    </citation>
    <scope>NUCLEOTIDE SEQUENCE</scope>
    <source>
        <strain evidence="3">CBS 262.69</strain>
    </source>
</reference>
<proteinExistence type="predicted"/>
<evidence type="ECO:0000313" key="3">
    <source>
        <dbReference type="EMBL" id="KAF2405367.1"/>
    </source>
</evidence>
<dbReference type="PROSITE" id="PS50004">
    <property type="entry name" value="C2"/>
    <property type="match status" value="1"/>
</dbReference>
<dbReference type="PANTHER" id="PTHR47800:SF5">
    <property type="entry name" value="FER-1-LIKE PROTEIN 6"/>
    <property type="match status" value="1"/>
</dbReference>
<dbReference type="Pfam" id="PF00168">
    <property type="entry name" value="C2"/>
    <property type="match status" value="1"/>
</dbReference>
<dbReference type="Proteomes" id="UP000799640">
    <property type="component" value="Unassembled WGS sequence"/>
</dbReference>
<protein>
    <recommendedName>
        <fullName evidence="2">C2 domain-containing protein</fullName>
    </recommendedName>
</protein>
<feature type="region of interest" description="Disordered" evidence="1">
    <location>
        <begin position="444"/>
        <end position="474"/>
    </location>
</feature>
<dbReference type="SMART" id="SM00239">
    <property type="entry name" value="C2"/>
    <property type="match status" value="1"/>
</dbReference>
<feature type="compositionally biased region" description="Polar residues" evidence="1">
    <location>
        <begin position="447"/>
        <end position="460"/>
    </location>
</feature>
<evidence type="ECO:0000313" key="4">
    <source>
        <dbReference type="Proteomes" id="UP000799640"/>
    </source>
</evidence>
<sequence length="639" mass="71647">MASQAIPSSGEFGPAHEQQQQQSNGQQDTSKQSPDGVPKAPHISSEHADGAPGAHHDAHDEEHHKKEHDDKSEGKSEHKDEDEHKQPDGGYDSTPLPSAPAGYTVKITFNRASNLPMADINSFSSDPYIIAQMYHGLPTRHKEDPPLQFRTPTVRRNTDPVWDCDWIVAHVPVSGFRLKCRIYDEDPADHDDRLGNAHVIVGGLDSEGAGFHEQNFKIKKRMGSKRAYMIRGVAALMHTAKHMDGHLFVSVEVLGPSEGPGGRVYTIGPIWWTKHHSPLLGRLANRKTEDGEEEGKDKTERFNFQAVQLQLPGPVPEEMYHRFVEFRPFVKRMFTASGLSGFFLSKALHHQHARVYNFDRTTEYGIFPSLTPAPETTTLKFLELVNFDKGGRVFTYVLTLDALFRFTETGKEFGIDMLSKHTMHSDVAAYIAFSGEFFVRRWPKKASPSSEGSPTMEQSQASSSHHEDTDEDDAARDPSLYQLVIDNDSGTYRPNADLLPQLKSFMQYCFPGLHVMTLDCQKDAEKQQRMKAQQRERKARTGNTMVFRQMSDVDSSSISSSDESELDEMIQAQLRDQERQAHVDPGFMRTMKRDAAAVGGARMGRWKEMVKGRDGEGAVEVGNPTDGQPRIFKGGVVKQ</sequence>
<feature type="region of interest" description="Disordered" evidence="1">
    <location>
        <begin position="612"/>
        <end position="639"/>
    </location>
</feature>
<feature type="region of interest" description="Disordered" evidence="1">
    <location>
        <begin position="1"/>
        <end position="99"/>
    </location>
</feature>
<feature type="compositionally biased region" description="Basic and acidic residues" evidence="1">
    <location>
        <begin position="44"/>
        <end position="87"/>
    </location>
</feature>
<feature type="compositionally biased region" description="Low complexity" evidence="1">
    <location>
        <begin position="18"/>
        <end position="27"/>
    </location>
</feature>
<organism evidence="3 4">
    <name type="scientific">Trichodelitschia bisporula</name>
    <dbReference type="NCBI Taxonomy" id="703511"/>
    <lineage>
        <taxon>Eukaryota</taxon>
        <taxon>Fungi</taxon>
        <taxon>Dikarya</taxon>
        <taxon>Ascomycota</taxon>
        <taxon>Pezizomycotina</taxon>
        <taxon>Dothideomycetes</taxon>
        <taxon>Dothideomycetes incertae sedis</taxon>
        <taxon>Phaeotrichales</taxon>
        <taxon>Phaeotrichaceae</taxon>
        <taxon>Trichodelitschia</taxon>
    </lineage>
</organism>
<keyword evidence="4" id="KW-1185">Reference proteome</keyword>
<dbReference type="InterPro" id="IPR000008">
    <property type="entry name" value="C2_dom"/>
</dbReference>
<dbReference type="PANTHER" id="PTHR47800">
    <property type="entry name" value="C2 DOMAIN-CONTAINING PROTEIN"/>
    <property type="match status" value="1"/>
</dbReference>
<feature type="domain" description="C2" evidence="2">
    <location>
        <begin position="85"/>
        <end position="216"/>
    </location>
</feature>
<dbReference type="OrthoDB" id="73919at2759"/>
<evidence type="ECO:0000256" key="1">
    <source>
        <dbReference type="SAM" id="MobiDB-lite"/>
    </source>
</evidence>
<accession>A0A6G1IBF3</accession>
<gene>
    <name evidence="3" type="ORF">EJ06DRAFT_468703</name>
</gene>
<dbReference type="InterPro" id="IPR035892">
    <property type="entry name" value="C2_domain_sf"/>
</dbReference>